<dbReference type="InterPro" id="IPR016163">
    <property type="entry name" value="Ald_DH_C"/>
</dbReference>
<keyword evidence="3" id="KW-0520">NAD</keyword>
<dbReference type="Pfam" id="PF00171">
    <property type="entry name" value="Aldedh"/>
    <property type="match status" value="1"/>
</dbReference>
<dbReference type="Gene3D" id="3.40.605.10">
    <property type="entry name" value="Aldehyde Dehydrogenase, Chain A, domain 1"/>
    <property type="match status" value="1"/>
</dbReference>
<dbReference type="PANTHER" id="PTHR43570">
    <property type="entry name" value="ALDEHYDE DEHYDROGENASE"/>
    <property type="match status" value="1"/>
</dbReference>
<feature type="active site" evidence="4">
    <location>
        <position position="235"/>
    </location>
</feature>
<dbReference type="Gene3D" id="3.40.309.10">
    <property type="entry name" value="Aldehyde Dehydrogenase, Chain A, domain 2"/>
    <property type="match status" value="1"/>
</dbReference>
<evidence type="ECO:0000256" key="3">
    <source>
        <dbReference type="ARBA" id="ARBA00023027"/>
    </source>
</evidence>
<name>A0A915Q1F9_9BILA</name>
<dbReference type="InterPro" id="IPR016161">
    <property type="entry name" value="Ald_DH/histidinol_DH"/>
</dbReference>
<feature type="domain" description="Aldehyde dehydrogenase" evidence="6">
    <location>
        <begin position="36"/>
        <end position="458"/>
    </location>
</feature>
<dbReference type="GO" id="GO:0006081">
    <property type="term" value="P:aldehyde metabolic process"/>
    <property type="evidence" value="ECO:0007669"/>
    <property type="project" value="InterPro"/>
</dbReference>
<dbReference type="InterPro" id="IPR012394">
    <property type="entry name" value="Aldehyde_DH_NAD(P)"/>
</dbReference>
<dbReference type="PANTHER" id="PTHR43570:SF16">
    <property type="entry name" value="ALDEHYDE DEHYDROGENASE TYPE III, ISOFORM Q"/>
    <property type="match status" value="1"/>
</dbReference>
<dbReference type="AlphaFoldDB" id="A0A915Q1F9"/>
<dbReference type="InterPro" id="IPR016162">
    <property type="entry name" value="Ald_DH_N"/>
</dbReference>
<protein>
    <submittedName>
        <fullName evidence="8">Aldehyde dehydrogenase domain-containing protein</fullName>
    </submittedName>
</protein>
<reference evidence="8" key="1">
    <citation type="submission" date="2022-11" db="UniProtKB">
        <authorList>
            <consortium name="WormBaseParasite"/>
        </authorList>
    </citation>
    <scope>IDENTIFICATION</scope>
</reference>
<evidence type="ECO:0000256" key="4">
    <source>
        <dbReference type="PROSITE-ProRule" id="PRU10007"/>
    </source>
</evidence>
<dbReference type="GO" id="GO:0005737">
    <property type="term" value="C:cytoplasm"/>
    <property type="evidence" value="ECO:0007669"/>
    <property type="project" value="TreeGrafter"/>
</dbReference>
<organism evidence="7 8">
    <name type="scientific">Setaria digitata</name>
    <dbReference type="NCBI Taxonomy" id="48799"/>
    <lineage>
        <taxon>Eukaryota</taxon>
        <taxon>Metazoa</taxon>
        <taxon>Ecdysozoa</taxon>
        <taxon>Nematoda</taxon>
        <taxon>Chromadorea</taxon>
        <taxon>Rhabditida</taxon>
        <taxon>Spirurina</taxon>
        <taxon>Spiruromorpha</taxon>
        <taxon>Filarioidea</taxon>
        <taxon>Setariidae</taxon>
        <taxon>Setaria</taxon>
    </lineage>
</organism>
<sequence>MSDWCDVLATGRLPSTESFMSAVTQQGAYHQLVEDQRAYYSTGITAKLEHRRQQLLNLKQLLVEEGDVLTEAVYTDLRRSPKITHSMELSAVFVEIDYMITNLKQWSSPEPVKKTFLSLLDTVAIVKEPLGVVLIIAPWNYPLSLVLLPLVAAVAAGNTVIVKPSEYAPATSAALHDLFSQFFDLRFLAVVNGGVAETTDLLKERFDHILYTGNSIIAKVIMTAAAQHLTPVTLELGGKSPVVVESDANLEVSSRRIVWGKWTNCGQTCIAPDYILVTETLKTPLVNAFIQRLKEFYGSEPEKSEDYSRIINEKHFDRLSGLLERSNGQILYKGGELNRSDLFIPPIIIAVSSDDVLMEDEASFFIFGPILPIITISGFDEAVSFIRSKQKSLAVYLFTRSEKKVRQLCAETSSGSFTVNDVAFQFIIDTLPFGGVGQSGMGRYRGKFGFDTFTHQKALLIRGFFGDALFAYQDLIHYLFSMRYPPITDKKFEQLKLLIQRRRPLPNSLPVWLTRILFLIGGFALGAILQEERVNLYEPSLSWMIVEHNDIIVPVSRHSDVAAAAATLLLSILAHRSILPAPFVVCSAFPPQLLTRVFMKFWSRLGLKCLLSLQGIISRKGDAVCMGQKSPIPFIDSRGTDLDLSDF</sequence>
<dbReference type="PROSITE" id="PS00687">
    <property type="entry name" value="ALDEHYDE_DEHYDR_GLU"/>
    <property type="match status" value="1"/>
</dbReference>
<keyword evidence="2 5" id="KW-0560">Oxidoreductase</keyword>
<dbReference type="CDD" id="cd07087">
    <property type="entry name" value="ALDH_F3-13-14_CALDH-like"/>
    <property type="match status" value="1"/>
</dbReference>
<evidence type="ECO:0000313" key="8">
    <source>
        <dbReference type="WBParaSite" id="sdigi.contig450.g8405.t1"/>
    </source>
</evidence>
<comment type="similarity">
    <text evidence="1 5">Belongs to the aldehyde dehydrogenase family.</text>
</comment>
<evidence type="ECO:0000256" key="5">
    <source>
        <dbReference type="RuleBase" id="RU003345"/>
    </source>
</evidence>
<evidence type="ECO:0000256" key="1">
    <source>
        <dbReference type="ARBA" id="ARBA00009986"/>
    </source>
</evidence>
<dbReference type="FunFam" id="3.40.309.10:FF:000003">
    <property type="entry name" value="Aldehyde dehydrogenase"/>
    <property type="match status" value="1"/>
</dbReference>
<evidence type="ECO:0000313" key="7">
    <source>
        <dbReference type="Proteomes" id="UP000887581"/>
    </source>
</evidence>
<evidence type="ECO:0000256" key="2">
    <source>
        <dbReference type="ARBA" id="ARBA00023002"/>
    </source>
</evidence>
<dbReference type="InterPro" id="IPR015590">
    <property type="entry name" value="Aldehyde_DH_dom"/>
</dbReference>
<evidence type="ECO:0000259" key="6">
    <source>
        <dbReference type="Pfam" id="PF00171"/>
    </source>
</evidence>
<keyword evidence="7" id="KW-1185">Reference proteome</keyword>
<dbReference type="WBParaSite" id="sdigi.contig450.g8405.t1">
    <property type="protein sequence ID" value="sdigi.contig450.g8405.t1"/>
    <property type="gene ID" value="sdigi.contig450.g8405"/>
</dbReference>
<dbReference type="Proteomes" id="UP000887581">
    <property type="component" value="Unplaced"/>
</dbReference>
<dbReference type="FunFam" id="3.40.605.10:FF:000004">
    <property type="entry name" value="Aldehyde dehydrogenase"/>
    <property type="match status" value="1"/>
</dbReference>
<dbReference type="GO" id="GO:0004029">
    <property type="term" value="F:aldehyde dehydrogenase (NAD+) activity"/>
    <property type="evidence" value="ECO:0007669"/>
    <property type="project" value="TreeGrafter"/>
</dbReference>
<dbReference type="InterPro" id="IPR029510">
    <property type="entry name" value="Ald_DH_CS_GLU"/>
</dbReference>
<dbReference type="SUPFAM" id="SSF53720">
    <property type="entry name" value="ALDH-like"/>
    <property type="match status" value="1"/>
</dbReference>
<proteinExistence type="inferred from homology"/>
<accession>A0A915Q1F9</accession>